<keyword evidence="1" id="KW-0150">Chloroplast</keyword>
<reference evidence="1" key="1">
    <citation type="journal article" date="2014" name="BMC Evol. Biol.">
        <title>Chloroplast phylogenomic analysis resolves deep-level relationships within the green algal class Trebouxiophyceae.</title>
        <authorList>
            <person name="Lemieux C."/>
            <person name="Otis C."/>
            <person name="Turmel M."/>
        </authorList>
    </citation>
    <scope>NUCLEOTIDE SEQUENCE</scope>
</reference>
<sequence length="266" mass="30423">MSRRLTKRERALKAADREHLLLVFPENYKSVDNKIKLKCLGCQYDWETTVRSYLNSKNGCKSCKAKIISYTQTGKKVSEATRSLIDEKASQRPGSLLGVTGAKHPAWKGGYGRDKIQQSNKDFEWKNAVKKRCHYMCIVTSKQKNLECHHLDGWNLFPSKRYDPSNGVCLHKSINKMFHDANKYGNNTERQFAAFLFNGFQLDWQKIKIDLQQGNHQPSPPKSSLFQALDEAQDLPSSRVLFPASKLVEEEVGGKVQRLEGEELNQ</sequence>
<dbReference type="GO" id="GO:0004519">
    <property type="term" value="F:endonuclease activity"/>
    <property type="evidence" value="ECO:0007669"/>
    <property type="project" value="UniProtKB-KW"/>
</dbReference>
<dbReference type="RefSeq" id="YP_009106140.1">
    <property type="nucleotide sequence ID" value="NC_025540.1"/>
</dbReference>
<keyword evidence="1" id="KW-0540">Nuclease</keyword>
<dbReference type="EMBL" id="KM462879">
    <property type="protein sequence ID" value="AIT94983.1"/>
    <property type="molecule type" value="Genomic_DNA"/>
</dbReference>
<protein>
    <submittedName>
        <fullName evidence="1">Putative HNH homing endonuclease</fullName>
    </submittedName>
</protein>
<evidence type="ECO:0000313" key="1">
    <source>
        <dbReference type="EMBL" id="AIT94983.1"/>
    </source>
</evidence>
<proteinExistence type="predicted"/>
<gene>
    <name evidence="1" type="primary">orf266</name>
</gene>
<keyword evidence="1" id="KW-0378">Hydrolase</keyword>
<geneLocation type="chloroplast" evidence="1"/>
<name>A0A097KP60_9CHLO</name>
<keyword evidence="1" id="KW-0255">Endonuclease</keyword>
<dbReference type="AlphaFoldDB" id="A0A097KP60"/>
<dbReference type="GeneID" id="22160347"/>
<accession>A0A097KP60</accession>
<organism evidence="1">
    <name type="scientific">Paradoxia multiseta</name>
    <dbReference type="NCBI Taxonomy" id="249350"/>
    <lineage>
        <taxon>Eukaryota</taxon>
        <taxon>Viridiplantae</taxon>
        <taxon>Chlorophyta</taxon>
        <taxon>core chlorophytes</taxon>
        <taxon>Trebouxiophyceae</taxon>
        <taxon>Trebouxiophyceae incertae sedis</taxon>
        <taxon>Coccomyxaceae</taxon>
        <taxon>Paradoxia</taxon>
    </lineage>
</organism>
<keyword evidence="1" id="KW-0934">Plastid</keyword>